<keyword evidence="7" id="KW-1133">Transmembrane helix</keyword>
<dbReference type="SMART" id="SM00535">
    <property type="entry name" value="RIBOc"/>
    <property type="match status" value="1"/>
</dbReference>
<evidence type="ECO:0000313" key="11">
    <source>
        <dbReference type="Proteomes" id="UP001215280"/>
    </source>
</evidence>
<dbReference type="GO" id="GO:0004525">
    <property type="term" value="F:ribonuclease III activity"/>
    <property type="evidence" value="ECO:0007669"/>
    <property type="project" value="InterPro"/>
</dbReference>
<keyword evidence="2" id="KW-0255">Endonuclease</keyword>
<keyword evidence="4 5" id="KW-0694">RNA-binding</keyword>
<evidence type="ECO:0000256" key="5">
    <source>
        <dbReference type="PROSITE-ProRule" id="PRU00266"/>
    </source>
</evidence>
<keyword evidence="11" id="KW-1185">Reference proteome</keyword>
<dbReference type="GO" id="GO:0003723">
    <property type="term" value="F:RNA binding"/>
    <property type="evidence" value="ECO:0007669"/>
    <property type="project" value="UniProtKB-UniRule"/>
</dbReference>
<dbReference type="EMBL" id="JARJLG010000022">
    <property type="protein sequence ID" value="KAJ7771067.1"/>
    <property type="molecule type" value="Genomic_DNA"/>
</dbReference>
<dbReference type="CDD" id="cd00593">
    <property type="entry name" value="RIBOc"/>
    <property type="match status" value="1"/>
</dbReference>
<dbReference type="Proteomes" id="UP001215280">
    <property type="component" value="Unassembled WGS sequence"/>
</dbReference>
<feature type="compositionally biased region" description="Pro residues" evidence="6">
    <location>
        <begin position="201"/>
        <end position="218"/>
    </location>
</feature>
<dbReference type="Pfam" id="PF00035">
    <property type="entry name" value="dsrm"/>
    <property type="match status" value="1"/>
</dbReference>
<protein>
    <submittedName>
        <fullName evidence="10">Ribonuclease III domain-containing protein</fullName>
    </submittedName>
</protein>
<feature type="transmembrane region" description="Helical" evidence="7">
    <location>
        <begin position="310"/>
        <end position="328"/>
    </location>
</feature>
<dbReference type="Gene3D" id="1.10.1520.10">
    <property type="entry name" value="Ribonuclease III domain"/>
    <property type="match status" value="1"/>
</dbReference>
<dbReference type="PROSITE" id="PS50137">
    <property type="entry name" value="DS_RBD"/>
    <property type="match status" value="1"/>
</dbReference>
<dbReference type="SUPFAM" id="SSF54768">
    <property type="entry name" value="dsRNA-binding domain-like"/>
    <property type="match status" value="1"/>
</dbReference>
<evidence type="ECO:0000256" key="3">
    <source>
        <dbReference type="ARBA" id="ARBA00022801"/>
    </source>
</evidence>
<evidence type="ECO:0000256" key="4">
    <source>
        <dbReference type="ARBA" id="ARBA00022884"/>
    </source>
</evidence>
<dbReference type="GO" id="GO:0005654">
    <property type="term" value="C:nucleoplasm"/>
    <property type="evidence" value="ECO:0007669"/>
    <property type="project" value="TreeGrafter"/>
</dbReference>
<evidence type="ECO:0000256" key="1">
    <source>
        <dbReference type="ARBA" id="ARBA00022722"/>
    </source>
</evidence>
<evidence type="ECO:0000256" key="7">
    <source>
        <dbReference type="SAM" id="Phobius"/>
    </source>
</evidence>
<dbReference type="GO" id="GO:0006364">
    <property type="term" value="P:rRNA processing"/>
    <property type="evidence" value="ECO:0007669"/>
    <property type="project" value="TreeGrafter"/>
</dbReference>
<evidence type="ECO:0000259" key="8">
    <source>
        <dbReference type="PROSITE" id="PS50137"/>
    </source>
</evidence>
<dbReference type="GO" id="GO:0006369">
    <property type="term" value="P:termination of RNA polymerase II transcription"/>
    <property type="evidence" value="ECO:0007669"/>
    <property type="project" value="TreeGrafter"/>
</dbReference>
<evidence type="ECO:0000256" key="6">
    <source>
        <dbReference type="SAM" id="MobiDB-lite"/>
    </source>
</evidence>
<dbReference type="InterPro" id="IPR036389">
    <property type="entry name" value="RNase_III_sf"/>
</dbReference>
<dbReference type="PANTHER" id="PTHR11207:SF0">
    <property type="entry name" value="RIBONUCLEASE 3"/>
    <property type="match status" value="1"/>
</dbReference>
<keyword evidence="3" id="KW-0378">Hydrolase</keyword>
<dbReference type="AlphaFoldDB" id="A0AAD7JV06"/>
<dbReference type="PANTHER" id="PTHR11207">
    <property type="entry name" value="RIBONUCLEASE III"/>
    <property type="match status" value="1"/>
</dbReference>
<accession>A0AAD7JV06</accession>
<evidence type="ECO:0000256" key="2">
    <source>
        <dbReference type="ARBA" id="ARBA00022759"/>
    </source>
</evidence>
<dbReference type="GO" id="GO:0034475">
    <property type="term" value="P:U4 snRNA 3'-end processing"/>
    <property type="evidence" value="ECO:0007669"/>
    <property type="project" value="TreeGrafter"/>
</dbReference>
<feature type="region of interest" description="Disordered" evidence="6">
    <location>
        <begin position="194"/>
        <end position="220"/>
    </location>
</feature>
<keyword evidence="7" id="KW-0812">Transmembrane</keyword>
<comment type="caution">
    <text evidence="10">The sequence shown here is derived from an EMBL/GenBank/DDBJ whole genome shotgun (WGS) entry which is preliminary data.</text>
</comment>
<sequence>MSTLQCVYPAPVPRSYISLIPVSPRPDFGPNGEGFPALPQIVSEDIRTRVFTHRSLFARPTHIFEDHPDDPSPDNEKFEHLGDSVLGLVVTSLILEMYPGLRVGPSTKVRAMIVGNQTLAEISVKYKLPQQLRLHPAQAVTLCASTNVQADLFESFIGGLYTDQSLESVQAWLNVLFRPYARAAYDVVRTQHGLPPVSAGPDPPVADRPAPSPSPPLSPDSTVGHLALFNQHLQKGMQRVEWVYSDNHPFGMDNASAGDVSPDAFAFRGTKTTPVWAVQVYVDGEVFGRGRGNTKKAARNEAAKQGLTRLGVTVWCVGSLIMVHYALITESRFRPSST</sequence>
<dbReference type="Pfam" id="PF00636">
    <property type="entry name" value="Ribonuclease_3"/>
    <property type="match status" value="1"/>
</dbReference>
<dbReference type="Gene3D" id="3.30.160.20">
    <property type="match status" value="1"/>
</dbReference>
<feature type="domain" description="RNase III" evidence="9">
    <location>
        <begin position="51"/>
        <end position="165"/>
    </location>
</feature>
<evidence type="ECO:0000313" key="10">
    <source>
        <dbReference type="EMBL" id="KAJ7771067.1"/>
    </source>
</evidence>
<dbReference type="SUPFAM" id="SSF69065">
    <property type="entry name" value="RNase III domain-like"/>
    <property type="match status" value="1"/>
</dbReference>
<name>A0AAD7JV06_9AGAR</name>
<dbReference type="InterPro" id="IPR000999">
    <property type="entry name" value="RNase_III_dom"/>
</dbReference>
<gene>
    <name evidence="10" type="ORF">DFH07DRAFT_734893</name>
</gene>
<keyword evidence="1" id="KW-0540">Nuclease</keyword>
<proteinExistence type="predicted"/>
<dbReference type="InterPro" id="IPR014720">
    <property type="entry name" value="dsRBD_dom"/>
</dbReference>
<keyword evidence="7" id="KW-0472">Membrane</keyword>
<evidence type="ECO:0000259" key="9">
    <source>
        <dbReference type="PROSITE" id="PS50142"/>
    </source>
</evidence>
<organism evidence="10 11">
    <name type="scientific">Mycena maculata</name>
    <dbReference type="NCBI Taxonomy" id="230809"/>
    <lineage>
        <taxon>Eukaryota</taxon>
        <taxon>Fungi</taxon>
        <taxon>Dikarya</taxon>
        <taxon>Basidiomycota</taxon>
        <taxon>Agaricomycotina</taxon>
        <taxon>Agaricomycetes</taxon>
        <taxon>Agaricomycetidae</taxon>
        <taxon>Agaricales</taxon>
        <taxon>Marasmiineae</taxon>
        <taxon>Mycenaceae</taxon>
        <taxon>Mycena</taxon>
    </lineage>
</organism>
<dbReference type="PROSITE" id="PS50142">
    <property type="entry name" value="RNASE_3_2"/>
    <property type="match status" value="1"/>
</dbReference>
<reference evidence="10" key="1">
    <citation type="submission" date="2023-03" db="EMBL/GenBank/DDBJ databases">
        <title>Massive genome expansion in bonnet fungi (Mycena s.s.) driven by repeated elements and novel gene families across ecological guilds.</title>
        <authorList>
            <consortium name="Lawrence Berkeley National Laboratory"/>
            <person name="Harder C.B."/>
            <person name="Miyauchi S."/>
            <person name="Viragh M."/>
            <person name="Kuo A."/>
            <person name="Thoen E."/>
            <person name="Andreopoulos B."/>
            <person name="Lu D."/>
            <person name="Skrede I."/>
            <person name="Drula E."/>
            <person name="Henrissat B."/>
            <person name="Morin E."/>
            <person name="Kohler A."/>
            <person name="Barry K."/>
            <person name="LaButti K."/>
            <person name="Morin E."/>
            <person name="Salamov A."/>
            <person name="Lipzen A."/>
            <person name="Mereny Z."/>
            <person name="Hegedus B."/>
            <person name="Baldrian P."/>
            <person name="Stursova M."/>
            <person name="Weitz H."/>
            <person name="Taylor A."/>
            <person name="Grigoriev I.V."/>
            <person name="Nagy L.G."/>
            <person name="Martin F."/>
            <person name="Kauserud H."/>
        </authorList>
    </citation>
    <scope>NUCLEOTIDE SEQUENCE</scope>
    <source>
        <strain evidence="10">CBHHK188m</strain>
    </source>
</reference>
<feature type="domain" description="DRBM" evidence="8">
    <location>
        <begin position="221"/>
        <end position="312"/>
    </location>
</feature>